<dbReference type="Pfam" id="PF00149">
    <property type="entry name" value="Metallophos"/>
    <property type="match status" value="1"/>
</dbReference>
<protein>
    <submittedName>
        <fullName evidence="2">SER_THR_PHOSPHATASE domain-containing protein</fullName>
    </submittedName>
</protein>
<keyword evidence="3" id="KW-1185">Reference proteome</keyword>
<reference evidence="3" key="1">
    <citation type="submission" date="2013-10" db="EMBL/GenBank/DDBJ databases">
        <title>Genome sequencing of Onchocerca volvulus.</title>
        <authorList>
            <person name="Cotton J."/>
            <person name="Tsai J."/>
            <person name="Stanley E."/>
            <person name="Tracey A."/>
            <person name="Holroyd N."/>
            <person name="Lustigman S."/>
            <person name="Berriman M."/>
        </authorList>
    </citation>
    <scope>NUCLEOTIDE SEQUENCE</scope>
</reference>
<organism evidence="2 3">
    <name type="scientific">Onchocerca volvulus</name>
    <dbReference type="NCBI Taxonomy" id="6282"/>
    <lineage>
        <taxon>Eukaryota</taxon>
        <taxon>Metazoa</taxon>
        <taxon>Ecdysozoa</taxon>
        <taxon>Nematoda</taxon>
        <taxon>Chromadorea</taxon>
        <taxon>Rhabditida</taxon>
        <taxon>Spirurina</taxon>
        <taxon>Spiruromorpha</taxon>
        <taxon>Filarioidea</taxon>
        <taxon>Onchocercidae</taxon>
        <taxon>Onchocerca</taxon>
    </lineage>
</organism>
<name>A0A8R1TYK8_ONCVO</name>
<dbReference type="SMART" id="SM00156">
    <property type="entry name" value="PP2Ac"/>
    <property type="match status" value="1"/>
</dbReference>
<dbReference type="GO" id="GO:0005737">
    <property type="term" value="C:cytoplasm"/>
    <property type="evidence" value="ECO:0007669"/>
    <property type="project" value="TreeGrafter"/>
</dbReference>
<evidence type="ECO:0000313" key="3">
    <source>
        <dbReference type="Proteomes" id="UP000024404"/>
    </source>
</evidence>
<feature type="domain" description="Serine/threonine specific protein phosphatases" evidence="1">
    <location>
        <begin position="35"/>
        <end position="253"/>
    </location>
</feature>
<dbReference type="SUPFAM" id="SSF56300">
    <property type="entry name" value="Metallo-dependent phosphatases"/>
    <property type="match status" value="1"/>
</dbReference>
<evidence type="ECO:0000313" key="2">
    <source>
        <dbReference type="EnsemblMetazoa" id="OVOC6645.1"/>
    </source>
</evidence>
<dbReference type="GO" id="GO:0004722">
    <property type="term" value="F:protein serine/threonine phosphatase activity"/>
    <property type="evidence" value="ECO:0007669"/>
    <property type="project" value="TreeGrafter"/>
</dbReference>
<dbReference type="AlphaFoldDB" id="A0A8R1TYK8"/>
<dbReference type="InterPro" id="IPR006186">
    <property type="entry name" value="Ser/Thr-sp_prot-phosphatase"/>
</dbReference>
<reference evidence="2" key="2">
    <citation type="submission" date="2022-06" db="UniProtKB">
        <authorList>
            <consortium name="EnsemblMetazoa"/>
        </authorList>
    </citation>
    <scope>IDENTIFICATION</scope>
</reference>
<dbReference type="GO" id="GO:0005634">
    <property type="term" value="C:nucleus"/>
    <property type="evidence" value="ECO:0007669"/>
    <property type="project" value="TreeGrafter"/>
</dbReference>
<dbReference type="EMBL" id="CMVM020000180">
    <property type="status" value="NOT_ANNOTATED_CDS"/>
    <property type="molecule type" value="Genomic_DNA"/>
</dbReference>
<dbReference type="Gene3D" id="3.60.21.10">
    <property type="match status" value="1"/>
</dbReference>
<dbReference type="Proteomes" id="UP000024404">
    <property type="component" value="Unassembled WGS sequence"/>
</dbReference>
<dbReference type="InterPro" id="IPR029052">
    <property type="entry name" value="Metallo-depent_PP-like"/>
</dbReference>
<dbReference type="InterPro" id="IPR050341">
    <property type="entry name" value="PP1_catalytic_subunit"/>
</dbReference>
<dbReference type="EnsemblMetazoa" id="OVOC6645.1">
    <property type="protein sequence ID" value="OVOC6645.1"/>
    <property type="gene ID" value="WBGene00243454"/>
</dbReference>
<proteinExistence type="predicted"/>
<dbReference type="PANTHER" id="PTHR11668">
    <property type="entry name" value="SERINE/THREONINE PROTEIN PHOSPHATASE"/>
    <property type="match status" value="1"/>
</dbReference>
<dbReference type="PANTHER" id="PTHR11668:SF194">
    <property type="entry name" value="SERINE_THREONINE-PROTEIN PHOSPHATASE-RELATED"/>
    <property type="match status" value="1"/>
</dbReference>
<evidence type="ECO:0000259" key="1">
    <source>
        <dbReference type="SMART" id="SM00156"/>
    </source>
</evidence>
<sequence length="253" mass="28828">MAADVTTEMLDKIISILEEMGTKKEIQMNQKTMLEEILALTSTASRMIVEDGASVDVEVPVKVVGDIHGQYEDMHKLFGMIGKVPDVKMIFLGDYVDRGPQSIETIIYLLCLKVKYRDCIYLLRSNHETPAVNRIYGFYNECALKYKVDLWRDFQSFSNRMLMAGLISKRVPCMHGGLSPHLTSLEQIRQIKHPCEPLDRGLLIDLIWSDSTNKRDGWFYSACDLSYSSGRGVLLSAYKLLKIDLIIRAHQIT</sequence>
<dbReference type="OMA" id="RSNHETP"/>
<dbReference type="InterPro" id="IPR004843">
    <property type="entry name" value="Calcineurin-like_PHP"/>
</dbReference>
<accession>A0A8R1TYK8</accession>
<dbReference type="PRINTS" id="PR00114">
    <property type="entry name" value="STPHPHTASE"/>
</dbReference>